<gene>
    <name evidence="7" type="ORF">COU46_01430</name>
</gene>
<evidence type="ECO:0000256" key="4">
    <source>
        <dbReference type="ARBA" id="ARBA00022989"/>
    </source>
</evidence>
<dbReference type="AlphaFoldDB" id="A0A2H0THK4"/>
<reference evidence="8" key="1">
    <citation type="submission" date="2017-09" db="EMBL/GenBank/DDBJ databases">
        <title>Depth-based differentiation of microbial function through sediment-hosted aquifers and enrichment of novel symbionts in the deep terrestrial subsurface.</title>
        <authorList>
            <person name="Probst A.J."/>
            <person name="Ladd B."/>
            <person name="Jarett J.K."/>
            <person name="Geller-Mcgrath D.E."/>
            <person name="Sieber C.M.K."/>
            <person name="Emerson J.B."/>
            <person name="Anantharaman K."/>
            <person name="Thomas B.C."/>
            <person name="Malmstrom R."/>
            <person name="Stieglmeier M."/>
            <person name="Klingl A."/>
            <person name="Woyke T."/>
            <person name="Ryan C.M."/>
            <person name="Banfield J.F."/>
        </authorList>
    </citation>
    <scope>NUCLEOTIDE SEQUENCE [LARGE SCALE GENOMIC DNA]</scope>
</reference>
<proteinExistence type="predicted"/>
<dbReference type="GO" id="GO:0051301">
    <property type="term" value="P:cell division"/>
    <property type="evidence" value="ECO:0007669"/>
    <property type="project" value="UniProtKB-KW"/>
</dbReference>
<comment type="caution">
    <text evidence="7">The sequence shown here is derived from an EMBL/GenBank/DDBJ whole genome shotgun (WGS) entry which is preliminary data.</text>
</comment>
<protein>
    <recommendedName>
        <fullName evidence="9">POTRA domain-containing protein</fullName>
    </recommendedName>
</protein>
<evidence type="ECO:0008006" key="9">
    <source>
        <dbReference type="Google" id="ProtNLM"/>
    </source>
</evidence>
<keyword evidence="5" id="KW-0131">Cell cycle</keyword>
<dbReference type="GO" id="GO:0005886">
    <property type="term" value="C:plasma membrane"/>
    <property type="evidence" value="ECO:0007669"/>
    <property type="project" value="TreeGrafter"/>
</dbReference>
<keyword evidence="3 6" id="KW-0812">Transmembrane</keyword>
<keyword evidence="2" id="KW-0132">Cell division</keyword>
<evidence type="ECO:0000256" key="2">
    <source>
        <dbReference type="ARBA" id="ARBA00022618"/>
    </source>
</evidence>
<dbReference type="InterPro" id="IPR050487">
    <property type="entry name" value="FtsQ_DivIB"/>
</dbReference>
<name>A0A2H0THK4_9BACT</name>
<keyword evidence="4 6" id="KW-1133">Transmembrane helix</keyword>
<evidence type="ECO:0000256" key="1">
    <source>
        <dbReference type="ARBA" id="ARBA00022475"/>
    </source>
</evidence>
<sequence>MPKDILTSSRYRLKKRRLIRKAVFILFGIIFLTILSTVFFSLNYFKISKPQISGNKTIDENIIRERINSYLSEKWYGLIPKSNIFIASTIEMTALLADEPKIKKMEIKKTLPRGLNISVTERTLWANVCSGNECFYAGDDGVIFERALKTSGSVFFNIEDQRDFNYDLGDRFLPEDETMRIIALIEKIKEKTGENFNYVKINSDGFINHYEIATDKRWKLIIDSLTDPVLASDNFVSSYDNFLKSEMEKIDYIDLRLENKVFYKNK</sequence>
<accession>A0A2H0THK4</accession>
<dbReference type="PANTHER" id="PTHR37820">
    <property type="entry name" value="CELL DIVISION PROTEIN DIVIB"/>
    <property type="match status" value="1"/>
</dbReference>
<evidence type="ECO:0000256" key="5">
    <source>
        <dbReference type="ARBA" id="ARBA00023306"/>
    </source>
</evidence>
<organism evidence="7 8">
    <name type="scientific">Candidatus Niyogibacteria bacterium CG10_big_fil_rev_8_21_14_0_10_42_19</name>
    <dbReference type="NCBI Taxonomy" id="1974725"/>
    <lineage>
        <taxon>Bacteria</taxon>
        <taxon>Candidatus Niyogiibacteriota</taxon>
    </lineage>
</organism>
<dbReference type="PANTHER" id="PTHR37820:SF1">
    <property type="entry name" value="CELL DIVISION PROTEIN FTSQ"/>
    <property type="match status" value="1"/>
</dbReference>
<evidence type="ECO:0000256" key="6">
    <source>
        <dbReference type="SAM" id="Phobius"/>
    </source>
</evidence>
<evidence type="ECO:0000313" key="8">
    <source>
        <dbReference type="Proteomes" id="UP000229383"/>
    </source>
</evidence>
<feature type="transmembrane region" description="Helical" evidence="6">
    <location>
        <begin position="21"/>
        <end position="45"/>
    </location>
</feature>
<keyword evidence="6" id="KW-0472">Membrane</keyword>
<evidence type="ECO:0000313" key="7">
    <source>
        <dbReference type="EMBL" id="PIR70454.1"/>
    </source>
</evidence>
<dbReference type="EMBL" id="PFCN01000017">
    <property type="protein sequence ID" value="PIR70454.1"/>
    <property type="molecule type" value="Genomic_DNA"/>
</dbReference>
<dbReference type="Proteomes" id="UP000229383">
    <property type="component" value="Unassembled WGS sequence"/>
</dbReference>
<evidence type="ECO:0000256" key="3">
    <source>
        <dbReference type="ARBA" id="ARBA00022692"/>
    </source>
</evidence>
<keyword evidence="1" id="KW-1003">Cell membrane</keyword>